<evidence type="ECO:0000256" key="6">
    <source>
        <dbReference type="ARBA" id="ARBA00022989"/>
    </source>
</evidence>
<dbReference type="PRINTS" id="PR01837">
    <property type="entry name" value="MGTCSAPBPROT"/>
</dbReference>
<keyword evidence="7 9" id="KW-0472">Membrane</keyword>
<keyword evidence="4" id="KW-1003">Cell membrane</keyword>
<dbReference type="InterPro" id="IPR048640">
    <property type="entry name" value="MgtC-like_C"/>
</dbReference>
<evidence type="ECO:0000259" key="10">
    <source>
        <dbReference type="Pfam" id="PF02308"/>
    </source>
</evidence>
<accession>A0A8S8XG56</accession>
<sequence length="237" mass="25217">MHAANIDLGNFWLTASAILFAFVMGLLIGIERQWRQRTGGMRSNVLVAVAAAAFADLGFRLRGVEGATQIVAYVVSGIGFLGAGVIVKEGTNIRGLNTAATLWGTAAVGALCGCRLVAEAALLTGVVLAGNTLLRPLVNWINRRPLHEAMVEAHYRIHAVCPPSSVPAVRSLLHGMLRAHHFPIRKIETLSESDEAIELAAEIVPHAAEATELDDVVAKLERAPEIMSASWSVSTVS</sequence>
<reference evidence="12" key="1">
    <citation type="submission" date="2021-02" db="EMBL/GenBank/DDBJ databases">
        <title>Genome sequence of Rhodospirillales sp. strain TMPK1 isolated from soil.</title>
        <authorList>
            <person name="Nakai R."/>
            <person name="Kusada H."/>
            <person name="Tamaki H."/>
        </authorList>
    </citation>
    <scope>NUCLEOTIDE SEQUENCE</scope>
    <source>
        <strain evidence="12">TMPK1</strain>
    </source>
</reference>
<evidence type="ECO:0000256" key="2">
    <source>
        <dbReference type="ARBA" id="ARBA00009298"/>
    </source>
</evidence>
<dbReference type="GO" id="GO:0008168">
    <property type="term" value="F:methyltransferase activity"/>
    <property type="evidence" value="ECO:0007669"/>
    <property type="project" value="UniProtKB-KW"/>
</dbReference>
<dbReference type="Pfam" id="PF02308">
    <property type="entry name" value="MgtC"/>
    <property type="match status" value="1"/>
</dbReference>
<dbReference type="InterPro" id="IPR003416">
    <property type="entry name" value="MgtC/SapB/SrpB/YhiD_fam"/>
</dbReference>
<evidence type="ECO:0000256" key="1">
    <source>
        <dbReference type="ARBA" id="ARBA00004651"/>
    </source>
</evidence>
<name>A0A8S8XG56_9PROT</name>
<keyword evidence="13" id="KW-1185">Reference proteome</keyword>
<evidence type="ECO:0000256" key="3">
    <source>
        <dbReference type="ARBA" id="ARBA00013833"/>
    </source>
</evidence>
<keyword evidence="9" id="KW-0997">Cell inner membrane</keyword>
<evidence type="ECO:0000313" key="12">
    <source>
        <dbReference type="EMBL" id="GIL40899.1"/>
    </source>
</evidence>
<dbReference type="AlphaFoldDB" id="A0A8S8XG56"/>
<dbReference type="PANTHER" id="PTHR33778:SF3">
    <property type="entry name" value="PROTEIN MGTC"/>
    <property type="match status" value="1"/>
</dbReference>
<feature type="transmembrane region" description="Helical" evidence="9">
    <location>
        <begin position="12"/>
        <end position="30"/>
    </location>
</feature>
<evidence type="ECO:0000313" key="13">
    <source>
        <dbReference type="Proteomes" id="UP000681075"/>
    </source>
</evidence>
<keyword evidence="6 9" id="KW-1133">Transmembrane helix</keyword>
<evidence type="ECO:0000259" key="11">
    <source>
        <dbReference type="Pfam" id="PF21770"/>
    </source>
</evidence>
<feature type="transmembrane region" description="Helical" evidence="9">
    <location>
        <begin position="42"/>
        <end position="61"/>
    </location>
</feature>
<proteinExistence type="inferred from homology"/>
<dbReference type="GO" id="GO:0032259">
    <property type="term" value="P:methylation"/>
    <property type="evidence" value="ECO:0007669"/>
    <property type="project" value="UniProtKB-KW"/>
</dbReference>
<dbReference type="PANTHER" id="PTHR33778">
    <property type="entry name" value="PROTEIN MGTC"/>
    <property type="match status" value="1"/>
</dbReference>
<evidence type="ECO:0000256" key="4">
    <source>
        <dbReference type="ARBA" id="ARBA00022475"/>
    </source>
</evidence>
<protein>
    <recommendedName>
        <fullName evidence="3 9">Protein MgtC</fullName>
    </recommendedName>
</protein>
<dbReference type="RefSeq" id="WP_420244146.1">
    <property type="nucleotide sequence ID" value="NZ_BOPV01000001.1"/>
</dbReference>
<gene>
    <name evidence="12" type="ORF">TMPK1_31360</name>
</gene>
<feature type="domain" description="MgtC-like C-terminal" evidence="11">
    <location>
        <begin position="155"/>
        <end position="231"/>
    </location>
</feature>
<evidence type="ECO:0000256" key="7">
    <source>
        <dbReference type="ARBA" id="ARBA00023136"/>
    </source>
</evidence>
<evidence type="ECO:0000256" key="9">
    <source>
        <dbReference type="RuleBase" id="RU365041"/>
    </source>
</evidence>
<dbReference type="Proteomes" id="UP000681075">
    <property type="component" value="Unassembled WGS sequence"/>
</dbReference>
<dbReference type="Gene3D" id="3.30.70.260">
    <property type="match status" value="1"/>
</dbReference>
<comment type="function">
    <text evidence="8">Virulence factor required for growth in low Mg(2+) medium and for intramacrophage survival. May be involved in regulating membrane potential by activating Na(+)/K(+)-ATPase.</text>
</comment>
<dbReference type="Pfam" id="PF21770">
    <property type="entry name" value="MgtC_SapB_C"/>
    <property type="match status" value="1"/>
</dbReference>
<comment type="subcellular location">
    <subcellularLocation>
        <location evidence="9">Cell inner membrane</location>
        <topology evidence="9">Multi-pass membrane protein</topology>
    </subcellularLocation>
    <subcellularLocation>
        <location evidence="1">Cell membrane</location>
        <topology evidence="1">Multi-pass membrane protein</topology>
    </subcellularLocation>
</comment>
<organism evidence="12 13">
    <name type="scientific">Roseiterribacter gracilis</name>
    <dbReference type="NCBI Taxonomy" id="2812848"/>
    <lineage>
        <taxon>Bacteria</taxon>
        <taxon>Pseudomonadati</taxon>
        <taxon>Pseudomonadota</taxon>
        <taxon>Alphaproteobacteria</taxon>
        <taxon>Rhodospirillales</taxon>
        <taxon>Roseiterribacteraceae</taxon>
        <taxon>Roseiterribacter</taxon>
    </lineage>
</organism>
<comment type="similarity">
    <text evidence="2 9">Belongs to the MgtC/SapB family.</text>
</comment>
<feature type="domain" description="MgtC/SapB/SrpB/YhiD N-terminal" evidence="10">
    <location>
        <begin position="18"/>
        <end position="139"/>
    </location>
</feature>
<dbReference type="GO" id="GO:0005886">
    <property type="term" value="C:plasma membrane"/>
    <property type="evidence" value="ECO:0007669"/>
    <property type="project" value="UniProtKB-SubCell"/>
</dbReference>
<feature type="transmembrane region" description="Helical" evidence="9">
    <location>
        <begin position="67"/>
        <end position="87"/>
    </location>
</feature>
<evidence type="ECO:0000256" key="8">
    <source>
        <dbReference type="ARBA" id="ARBA00025369"/>
    </source>
</evidence>
<dbReference type="InterPro" id="IPR049177">
    <property type="entry name" value="MgtC_SapB_SrpB_YhiD_N"/>
</dbReference>
<keyword evidence="12" id="KW-0808">Transferase</keyword>
<evidence type="ECO:0000256" key="5">
    <source>
        <dbReference type="ARBA" id="ARBA00022692"/>
    </source>
</evidence>
<keyword evidence="5 9" id="KW-0812">Transmembrane</keyword>
<comment type="caution">
    <text evidence="12">The sequence shown here is derived from an EMBL/GenBank/DDBJ whole genome shotgun (WGS) entry which is preliminary data.</text>
</comment>
<keyword evidence="12" id="KW-0489">Methyltransferase</keyword>
<dbReference type="EMBL" id="BOPV01000001">
    <property type="protein sequence ID" value="GIL40899.1"/>
    <property type="molecule type" value="Genomic_DNA"/>
</dbReference>